<reference evidence="7 8" key="1">
    <citation type="submission" date="2018-12" db="EMBL/GenBank/DDBJ databases">
        <authorList>
            <person name="Yang Y."/>
        </authorList>
    </citation>
    <scope>NUCLEOTIDE SEQUENCE [LARGE SCALE GENOMIC DNA]</scope>
    <source>
        <strain evidence="7 8">L-25-5w-1</strain>
    </source>
</reference>
<evidence type="ECO:0000259" key="6">
    <source>
        <dbReference type="PROSITE" id="PS50885"/>
    </source>
</evidence>
<dbReference type="GO" id="GO:0006935">
    <property type="term" value="P:chemotaxis"/>
    <property type="evidence" value="ECO:0007669"/>
    <property type="project" value="InterPro"/>
</dbReference>
<name>A0A431VDS3_9PROT</name>
<dbReference type="GO" id="GO:0007165">
    <property type="term" value="P:signal transduction"/>
    <property type="evidence" value="ECO:0007669"/>
    <property type="project" value="UniProtKB-KW"/>
</dbReference>
<dbReference type="Gene3D" id="6.10.340.10">
    <property type="match status" value="1"/>
</dbReference>
<dbReference type="InterPro" id="IPR003660">
    <property type="entry name" value="HAMP_dom"/>
</dbReference>
<comment type="caution">
    <text evidence="7">The sequence shown here is derived from an EMBL/GenBank/DDBJ whole genome shotgun (WGS) entry which is preliminary data.</text>
</comment>
<sequence>MIAWMIRTLAMRVVLPIALLVSVLMCLTVVGVAMMNIGDAREALDDRAELTTRIVASGLTEALWNVDQDAAAAQLAALADDPDYVGSRIVDAKGGVFVSNGRGIVGSEGGDTLLRRAEIVRKMDGKTVTLGAVEIRLSAARAHRLMMEQARILVGVAAVALLMVCGVLFLIVRGATRPIVDLTGVMSRLAAGDGKVDVPSRDRRDEIGRMAAAVQVFKEQGIEKERLQNEQETIRWRAEEERLAAIESVAATFEQQVSSVMADVCANAGRMKDITQRLSQAAARNGHISQRAAGNAASVDGNVGSMATAAGQLAASIREISSQAQHSQQVAGEALQRANRAEEMVSCLVQAADKVNAVVGLINSIAAQTNLLALNATIEAARAGESGKGFAVVAGEVKALANQTAKATEEIESQLRTIQDSTGAAAAEITEIAKVAGNVNQISSSIAAAVEQQTAATGEIGRSVSEAAQGVRALLGDVNATTDAAGQTGEATDRLRTAMTELQSRVDTMQTQATSFVESLRRV</sequence>
<evidence type="ECO:0000256" key="2">
    <source>
        <dbReference type="ARBA" id="ARBA00029447"/>
    </source>
</evidence>
<dbReference type="PANTHER" id="PTHR32089:SF112">
    <property type="entry name" value="LYSOZYME-LIKE PROTEIN-RELATED"/>
    <property type="match status" value="1"/>
</dbReference>
<dbReference type="InterPro" id="IPR004090">
    <property type="entry name" value="Chemotax_Me-accpt_rcpt"/>
</dbReference>
<feature type="transmembrane region" description="Helical" evidence="4">
    <location>
        <begin position="13"/>
        <end position="37"/>
    </location>
</feature>
<dbReference type="PANTHER" id="PTHR32089">
    <property type="entry name" value="METHYL-ACCEPTING CHEMOTAXIS PROTEIN MCPB"/>
    <property type="match status" value="1"/>
</dbReference>
<dbReference type="PRINTS" id="PR00260">
    <property type="entry name" value="CHEMTRNSDUCR"/>
</dbReference>
<dbReference type="Pfam" id="PF00672">
    <property type="entry name" value="HAMP"/>
    <property type="match status" value="1"/>
</dbReference>
<proteinExistence type="inferred from homology"/>
<comment type="similarity">
    <text evidence="2">Belongs to the methyl-accepting chemotaxis (MCP) protein family.</text>
</comment>
<dbReference type="PROSITE" id="PS50111">
    <property type="entry name" value="CHEMOTAXIS_TRANSDUC_2"/>
    <property type="match status" value="1"/>
</dbReference>
<feature type="domain" description="Methyl-accepting transducer" evidence="5">
    <location>
        <begin position="267"/>
        <end position="503"/>
    </location>
</feature>
<protein>
    <submittedName>
        <fullName evidence="7">Methyl-accepting chemotaxis protein</fullName>
    </submittedName>
</protein>
<keyword evidence="1 3" id="KW-0807">Transducer</keyword>
<keyword evidence="4" id="KW-0812">Transmembrane</keyword>
<organism evidence="7 8">
    <name type="scientific">Azospirillum griseum</name>
    <dbReference type="NCBI Taxonomy" id="2496639"/>
    <lineage>
        <taxon>Bacteria</taxon>
        <taxon>Pseudomonadati</taxon>
        <taxon>Pseudomonadota</taxon>
        <taxon>Alphaproteobacteria</taxon>
        <taxon>Rhodospirillales</taxon>
        <taxon>Azospirillaceae</taxon>
        <taxon>Azospirillum</taxon>
    </lineage>
</organism>
<dbReference type="CDD" id="cd06225">
    <property type="entry name" value="HAMP"/>
    <property type="match status" value="1"/>
</dbReference>
<dbReference type="GO" id="GO:0004888">
    <property type="term" value="F:transmembrane signaling receptor activity"/>
    <property type="evidence" value="ECO:0007669"/>
    <property type="project" value="InterPro"/>
</dbReference>
<dbReference type="Proteomes" id="UP000277007">
    <property type="component" value="Unassembled WGS sequence"/>
</dbReference>
<evidence type="ECO:0000256" key="1">
    <source>
        <dbReference type="ARBA" id="ARBA00023224"/>
    </source>
</evidence>
<dbReference type="SUPFAM" id="SSF58104">
    <property type="entry name" value="Methyl-accepting chemotaxis protein (MCP) signaling domain"/>
    <property type="match status" value="1"/>
</dbReference>
<dbReference type="EMBL" id="RXMA01000021">
    <property type="protein sequence ID" value="RTR17086.1"/>
    <property type="molecule type" value="Genomic_DNA"/>
</dbReference>
<dbReference type="InterPro" id="IPR004089">
    <property type="entry name" value="MCPsignal_dom"/>
</dbReference>
<dbReference type="SMART" id="SM00283">
    <property type="entry name" value="MA"/>
    <property type="match status" value="1"/>
</dbReference>
<keyword evidence="4" id="KW-0472">Membrane</keyword>
<evidence type="ECO:0000259" key="5">
    <source>
        <dbReference type="PROSITE" id="PS50111"/>
    </source>
</evidence>
<dbReference type="PROSITE" id="PS50885">
    <property type="entry name" value="HAMP"/>
    <property type="match status" value="1"/>
</dbReference>
<dbReference type="AlphaFoldDB" id="A0A431VDS3"/>
<dbReference type="Gene3D" id="1.10.287.950">
    <property type="entry name" value="Methyl-accepting chemotaxis protein"/>
    <property type="match status" value="1"/>
</dbReference>
<evidence type="ECO:0000256" key="4">
    <source>
        <dbReference type="SAM" id="Phobius"/>
    </source>
</evidence>
<keyword evidence="4" id="KW-1133">Transmembrane helix</keyword>
<feature type="domain" description="HAMP" evidence="6">
    <location>
        <begin position="173"/>
        <end position="226"/>
    </location>
</feature>
<evidence type="ECO:0000313" key="8">
    <source>
        <dbReference type="Proteomes" id="UP000277007"/>
    </source>
</evidence>
<accession>A0A431VDS3</accession>
<feature type="transmembrane region" description="Helical" evidence="4">
    <location>
        <begin position="152"/>
        <end position="172"/>
    </location>
</feature>
<keyword evidence="8" id="KW-1185">Reference proteome</keyword>
<dbReference type="GO" id="GO:0016020">
    <property type="term" value="C:membrane"/>
    <property type="evidence" value="ECO:0007669"/>
    <property type="project" value="InterPro"/>
</dbReference>
<gene>
    <name evidence="7" type="ORF">EJ903_19180</name>
</gene>
<evidence type="ECO:0000313" key="7">
    <source>
        <dbReference type="EMBL" id="RTR17086.1"/>
    </source>
</evidence>
<evidence type="ECO:0000256" key="3">
    <source>
        <dbReference type="PROSITE-ProRule" id="PRU00284"/>
    </source>
</evidence>
<dbReference type="Pfam" id="PF00015">
    <property type="entry name" value="MCPsignal"/>
    <property type="match status" value="1"/>
</dbReference>
<dbReference type="SMART" id="SM00304">
    <property type="entry name" value="HAMP"/>
    <property type="match status" value="1"/>
</dbReference>